<protein>
    <submittedName>
        <fullName evidence="1">Uncharacterized protein</fullName>
    </submittedName>
</protein>
<gene>
    <name evidence="1" type="ORF">HPB47_007429</name>
</gene>
<name>A0AC60P7D2_IXOPE</name>
<dbReference type="EMBL" id="JABSTQ010011073">
    <property type="protein sequence ID" value="KAG0415398.1"/>
    <property type="molecule type" value="Genomic_DNA"/>
</dbReference>
<accession>A0AC60P7D2</accession>
<organism evidence="1 2">
    <name type="scientific">Ixodes persulcatus</name>
    <name type="common">Taiga tick</name>
    <dbReference type="NCBI Taxonomy" id="34615"/>
    <lineage>
        <taxon>Eukaryota</taxon>
        <taxon>Metazoa</taxon>
        <taxon>Ecdysozoa</taxon>
        <taxon>Arthropoda</taxon>
        <taxon>Chelicerata</taxon>
        <taxon>Arachnida</taxon>
        <taxon>Acari</taxon>
        <taxon>Parasitiformes</taxon>
        <taxon>Ixodida</taxon>
        <taxon>Ixodoidea</taxon>
        <taxon>Ixodidae</taxon>
        <taxon>Ixodinae</taxon>
        <taxon>Ixodes</taxon>
    </lineage>
</organism>
<evidence type="ECO:0000313" key="1">
    <source>
        <dbReference type="EMBL" id="KAG0415398.1"/>
    </source>
</evidence>
<dbReference type="Proteomes" id="UP000805193">
    <property type="component" value="Unassembled WGS sequence"/>
</dbReference>
<evidence type="ECO:0000313" key="2">
    <source>
        <dbReference type="Proteomes" id="UP000805193"/>
    </source>
</evidence>
<proteinExistence type="predicted"/>
<comment type="caution">
    <text evidence="1">The sequence shown here is derived from an EMBL/GenBank/DDBJ whole genome shotgun (WGS) entry which is preliminary data.</text>
</comment>
<keyword evidence="2" id="KW-1185">Reference proteome</keyword>
<sequence length="210" mass="22753">MLERRSPPLHHSSAKVEGGGRGFHFTLNLSHIMVVCGLLDLHPDVAQWNMRGDIAILRHAALKTTYFAPVPDLAPFEGKWESTDCQGTKSITCQVSGFEWWQPEVHCRGGTDGDATILVAPTAAETPPDVAATDPTITEEAAGYEDGESNAPSQVAADVPAVRRRGRPRKLIPHQCFSRPPLVATVSTAAAPLLTAFFSFQKKKKTPPFS</sequence>
<reference evidence="1 2" key="1">
    <citation type="journal article" date="2020" name="Cell">
        <title>Large-Scale Comparative Analyses of Tick Genomes Elucidate Their Genetic Diversity and Vector Capacities.</title>
        <authorList>
            <consortium name="Tick Genome and Microbiome Consortium (TIGMIC)"/>
            <person name="Jia N."/>
            <person name="Wang J."/>
            <person name="Shi W."/>
            <person name="Du L."/>
            <person name="Sun Y."/>
            <person name="Zhan W."/>
            <person name="Jiang J.F."/>
            <person name="Wang Q."/>
            <person name="Zhang B."/>
            <person name="Ji P."/>
            <person name="Bell-Sakyi L."/>
            <person name="Cui X.M."/>
            <person name="Yuan T.T."/>
            <person name="Jiang B.G."/>
            <person name="Yang W.F."/>
            <person name="Lam T.T."/>
            <person name="Chang Q.C."/>
            <person name="Ding S.J."/>
            <person name="Wang X.J."/>
            <person name="Zhu J.G."/>
            <person name="Ruan X.D."/>
            <person name="Zhao L."/>
            <person name="Wei J.T."/>
            <person name="Ye R.Z."/>
            <person name="Que T.C."/>
            <person name="Du C.H."/>
            <person name="Zhou Y.H."/>
            <person name="Cheng J.X."/>
            <person name="Dai P.F."/>
            <person name="Guo W.B."/>
            <person name="Han X.H."/>
            <person name="Huang E.J."/>
            <person name="Li L.F."/>
            <person name="Wei W."/>
            <person name="Gao Y.C."/>
            <person name="Liu J.Z."/>
            <person name="Shao H.Z."/>
            <person name="Wang X."/>
            <person name="Wang C.C."/>
            <person name="Yang T.C."/>
            <person name="Huo Q.B."/>
            <person name="Li W."/>
            <person name="Chen H.Y."/>
            <person name="Chen S.E."/>
            <person name="Zhou L.G."/>
            <person name="Ni X.B."/>
            <person name="Tian J.H."/>
            <person name="Sheng Y."/>
            <person name="Liu T."/>
            <person name="Pan Y.S."/>
            <person name="Xia L.Y."/>
            <person name="Li J."/>
            <person name="Zhao F."/>
            <person name="Cao W.C."/>
        </authorList>
    </citation>
    <scope>NUCLEOTIDE SEQUENCE [LARGE SCALE GENOMIC DNA]</scope>
    <source>
        <strain evidence="1">Iper-2018</strain>
    </source>
</reference>